<protein>
    <recommendedName>
        <fullName evidence="5">Secreted protein</fullName>
    </recommendedName>
</protein>
<dbReference type="EMBL" id="SUMD01000006">
    <property type="protein sequence ID" value="TJZ76991.1"/>
    <property type="molecule type" value="Genomic_DNA"/>
</dbReference>
<feature type="transmembrane region" description="Helical" evidence="1">
    <location>
        <begin position="113"/>
        <end position="135"/>
    </location>
</feature>
<gene>
    <name evidence="3" type="ORF">FCG67_14100</name>
</gene>
<dbReference type="RefSeq" id="WP_136910397.1">
    <property type="nucleotide sequence ID" value="NZ_SUMD01000006.1"/>
</dbReference>
<accession>A0ABY2RIE2</accession>
<evidence type="ECO:0000313" key="4">
    <source>
        <dbReference type="Proteomes" id="UP000305109"/>
    </source>
</evidence>
<evidence type="ECO:0000256" key="1">
    <source>
        <dbReference type="SAM" id="Phobius"/>
    </source>
</evidence>
<keyword evidence="4" id="KW-1185">Reference proteome</keyword>
<evidence type="ECO:0008006" key="5">
    <source>
        <dbReference type="Google" id="ProtNLM"/>
    </source>
</evidence>
<evidence type="ECO:0000313" key="3">
    <source>
        <dbReference type="EMBL" id="TJZ76991.1"/>
    </source>
</evidence>
<keyword evidence="1" id="KW-0812">Transmembrane</keyword>
<sequence>MRKFVSAVGVSFAAAGLVLGASGIANAADTTFGSGLWFVGDDIASGVYEAHPSGYTSCNWTRYSDKWAEIDDQRTMASTVRVTIQYSDHAFSSFGCGTWKRVADAPAPDMTGAAIGSAVVGSAVVGSAVLPLLVAGSAGL</sequence>
<feature type="chain" id="PRO_5047114535" description="Secreted protein" evidence="2">
    <location>
        <begin position="28"/>
        <end position="140"/>
    </location>
</feature>
<keyword evidence="2" id="KW-0732">Signal</keyword>
<evidence type="ECO:0000256" key="2">
    <source>
        <dbReference type="SAM" id="SignalP"/>
    </source>
</evidence>
<dbReference type="Proteomes" id="UP000305109">
    <property type="component" value="Unassembled WGS sequence"/>
</dbReference>
<name>A0ABY2RIE2_9NOCA</name>
<organism evidence="3 4">
    <name type="scientific">Rhodococcus oryzae</name>
    <dbReference type="NCBI Taxonomy" id="2571143"/>
    <lineage>
        <taxon>Bacteria</taxon>
        <taxon>Bacillati</taxon>
        <taxon>Actinomycetota</taxon>
        <taxon>Actinomycetes</taxon>
        <taxon>Mycobacteriales</taxon>
        <taxon>Nocardiaceae</taxon>
        <taxon>Rhodococcus</taxon>
    </lineage>
</organism>
<keyword evidence="1" id="KW-0472">Membrane</keyword>
<feature type="signal peptide" evidence="2">
    <location>
        <begin position="1"/>
        <end position="27"/>
    </location>
</feature>
<reference evidence="3 4" key="1">
    <citation type="submission" date="2019-04" db="EMBL/GenBank/DDBJ databases">
        <title>Rhodococcus oryzae sp. nov., a novel actinomycete isolated from rhizosphere soil of rice (Oryza sativa L.).</title>
        <authorList>
            <person name="Li C."/>
        </authorList>
    </citation>
    <scope>NUCLEOTIDE SEQUENCE [LARGE SCALE GENOMIC DNA]</scope>
    <source>
        <strain evidence="3 4">NEAU-CX67</strain>
    </source>
</reference>
<comment type="caution">
    <text evidence="3">The sequence shown here is derived from an EMBL/GenBank/DDBJ whole genome shotgun (WGS) entry which is preliminary data.</text>
</comment>
<keyword evidence="1" id="KW-1133">Transmembrane helix</keyword>
<proteinExistence type="predicted"/>